<dbReference type="GO" id="GO:0008483">
    <property type="term" value="F:transaminase activity"/>
    <property type="evidence" value="ECO:0007669"/>
    <property type="project" value="UniProtKB-KW"/>
</dbReference>
<dbReference type="InterPro" id="IPR015422">
    <property type="entry name" value="PyrdxlP-dep_Trfase_small"/>
</dbReference>
<reference evidence="2 3" key="1">
    <citation type="submission" date="2019-12" db="EMBL/GenBank/DDBJ databases">
        <title>Whole genome sequencing of endophytic Actinobacterium Micromonospora sp. MPMI6T.</title>
        <authorList>
            <person name="Evv R."/>
            <person name="Podile A.R."/>
        </authorList>
    </citation>
    <scope>NUCLEOTIDE SEQUENCE [LARGE SCALE GENOMIC DNA]</scope>
    <source>
        <strain evidence="2 3">MPMI6</strain>
    </source>
</reference>
<dbReference type="EMBL" id="WVUH01000017">
    <property type="protein sequence ID" value="MBO4205195.1"/>
    <property type="molecule type" value="Genomic_DNA"/>
</dbReference>
<proteinExistence type="predicted"/>
<dbReference type="InterPro" id="IPR015424">
    <property type="entry name" value="PyrdxlP-dep_Trfase"/>
</dbReference>
<protein>
    <submittedName>
        <fullName evidence="2">Aminotransferase class V-fold PLP-dependent enzyme</fullName>
    </submittedName>
</protein>
<dbReference type="Proteomes" id="UP000823521">
    <property type="component" value="Unassembled WGS sequence"/>
</dbReference>
<keyword evidence="2" id="KW-0032">Aminotransferase</keyword>
<dbReference type="RefSeq" id="WP_208811381.1">
    <property type="nucleotide sequence ID" value="NZ_WVUH01000017.1"/>
</dbReference>
<dbReference type="Gene3D" id="3.90.1150.10">
    <property type="entry name" value="Aspartate Aminotransferase, domain 1"/>
    <property type="match status" value="1"/>
</dbReference>
<comment type="caution">
    <text evidence="2">The sequence shown here is derived from an EMBL/GenBank/DDBJ whole genome shotgun (WGS) entry which is preliminary data.</text>
</comment>
<evidence type="ECO:0000313" key="3">
    <source>
        <dbReference type="Proteomes" id="UP000823521"/>
    </source>
</evidence>
<sequence>MTPRAPLSPPGDIPELDGKVWLYTGAEGPPLARQQAAAQAYLSNRGLAEAGRAAHAEVEERLRRRIATLLGLGPESVALLSNASEAINLVVGSVPLVPGDNIVLNAMEYPSMVQPWLRWASRGVDVRVAPAIGGDVPASSITDLIDDRTKVVGVSHVSYLSGWRHDLTAITAAAEAVGALTLVDATQSLGVVRVPGNQVDVVISSSYKWLLGGHGLGILVWNTARRPLPEPSAVGWRSVGEIFTDDRLERYELHSTARRFEVGLPSYPSIYSLDASLAWLLQFPPEEVEEHVLALTGRLVDELSERGWELLTSTDDAHRAGNVSVRAQHGAELAGELAGRDVHCWGGDGRLRFSLHLFNGDRDVDRLLVALDSMRGPVPSDPRRRGGAGVS</sequence>
<dbReference type="PANTHER" id="PTHR43586">
    <property type="entry name" value="CYSTEINE DESULFURASE"/>
    <property type="match status" value="1"/>
</dbReference>
<feature type="domain" description="Aminotransferase class V" evidence="1">
    <location>
        <begin position="44"/>
        <end position="367"/>
    </location>
</feature>
<dbReference type="InterPro" id="IPR015421">
    <property type="entry name" value="PyrdxlP-dep_Trfase_major"/>
</dbReference>
<dbReference type="Gene3D" id="3.40.640.10">
    <property type="entry name" value="Type I PLP-dependent aspartate aminotransferase-like (Major domain)"/>
    <property type="match status" value="1"/>
</dbReference>
<gene>
    <name evidence="2" type="ORF">GSF22_04105</name>
</gene>
<keyword evidence="3" id="KW-1185">Reference proteome</keyword>
<evidence type="ECO:0000313" key="2">
    <source>
        <dbReference type="EMBL" id="MBO4205195.1"/>
    </source>
</evidence>
<dbReference type="InterPro" id="IPR000192">
    <property type="entry name" value="Aminotrans_V_dom"/>
</dbReference>
<accession>A0ABS3VKY7</accession>
<dbReference type="PANTHER" id="PTHR43586:SF15">
    <property type="entry name" value="BLR3095 PROTEIN"/>
    <property type="match status" value="1"/>
</dbReference>
<organism evidence="2 3">
    <name type="scientific">Micromonospora echinofusca</name>
    <dbReference type="NCBI Taxonomy" id="47858"/>
    <lineage>
        <taxon>Bacteria</taxon>
        <taxon>Bacillati</taxon>
        <taxon>Actinomycetota</taxon>
        <taxon>Actinomycetes</taxon>
        <taxon>Micromonosporales</taxon>
        <taxon>Micromonosporaceae</taxon>
        <taxon>Micromonospora</taxon>
    </lineage>
</organism>
<evidence type="ECO:0000259" key="1">
    <source>
        <dbReference type="Pfam" id="PF00266"/>
    </source>
</evidence>
<dbReference type="SUPFAM" id="SSF53383">
    <property type="entry name" value="PLP-dependent transferases"/>
    <property type="match status" value="1"/>
</dbReference>
<dbReference type="Pfam" id="PF00266">
    <property type="entry name" value="Aminotran_5"/>
    <property type="match status" value="1"/>
</dbReference>
<keyword evidence="2" id="KW-0808">Transferase</keyword>
<name>A0ABS3VKY7_MICEH</name>